<dbReference type="SMART" id="SM01400">
    <property type="entry name" value="Pribosyltran_N"/>
    <property type="match status" value="1"/>
</dbReference>
<dbReference type="GO" id="GO:0000287">
    <property type="term" value="F:magnesium ion binding"/>
    <property type="evidence" value="ECO:0007669"/>
    <property type="project" value="InterPro"/>
</dbReference>
<dbReference type="GO" id="GO:0005524">
    <property type="term" value="F:ATP binding"/>
    <property type="evidence" value="ECO:0007669"/>
    <property type="project" value="UniProtKB-KW"/>
</dbReference>
<dbReference type="GO" id="GO:0004749">
    <property type="term" value="F:ribose phosphate diphosphokinase activity"/>
    <property type="evidence" value="ECO:0007669"/>
    <property type="project" value="UniProtKB-EC"/>
</dbReference>
<dbReference type="CDD" id="cd06223">
    <property type="entry name" value="PRTases_typeI"/>
    <property type="match status" value="1"/>
</dbReference>
<dbReference type="Gene3D" id="3.40.50.2020">
    <property type="match status" value="2"/>
</dbReference>
<comment type="similarity">
    <text evidence="10">Belongs to the ribose-phosphate pyrophosphokinase family.</text>
</comment>
<evidence type="ECO:0000256" key="10">
    <source>
        <dbReference type="RuleBase" id="RU004324"/>
    </source>
</evidence>
<evidence type="ECO:0000259" key="12">
    <source>
        <dbReference type="Pfam" id="PF13793"/>
    </source>
</evidence>
<feature type="domain" description="Phosphoribosyltransferase" evidence="11">
    <location>
        <begin position="143"/>
        <end position="245"/>
    </location>
</feature>
<gene>
    <name evidence="13" type="primary">prs</name>
    <name evidence="13" type="ORF">EYH45_05600</name>
</gene>
<evidence type="ECO:0000256" key="9">
    <source>
        <dbReference type="ARBA" id="ARBA00049535"/>
    </source>
</evidence>
<dbReference type="Proteomes" id="UP000608579">
    <property type="component" value="Unassembled WGS sequence"/>
</dbReference>
<dbReference type="FunFam" id="3.40.50.2020:FF:000007">
    <property type="entry name" value="Ribose-phosphate pyrophosphokinase"/>
    <property type="match status" value="1"/>
</dbReference>
<keyword evidence="8" id="KW-0460">Magnesium</keyword>
<evidence type="ECO:0000259" key="11">
    <source>
        <dbReference type="Pfam" id="PF00156"/>
    </source>
</evidence>
<dbReference type="InterPro" id="IPR029057">
    <property type="entry name" value="PRTase-like"/>
</dbReference>
<organism evidence="13 14">
    <name type="scientific">Caldiarchaeum subterraneum</name>
    <dbReference type="NCBI Taxonomy" id="311458"/>
    <lineage>
        <taxon>Archaea</taxon>
        <taxon>Nitrososphaerota</taxon>
        <taxon>Candidatus Caldarchaeales</taxon>
        <taxon>Candidatus Caldarchaeaceae</taxon>
        <taxon>Candidatus Caldarchaeum</taxon>
    </lineage>
</organism>
<evidence type="ECO:0000256" key="8">
    <source>
        <dbReference type="ARBA" id="ARBA00022842"/>
    </source>
</evidence>
<keyword evidence="4 10" id="KW-0545">Nucleotide biosynthesis</keyword>
<dbReference type="GO" id="GO:0006015">
    <property type="term" value="P:5-phosphoribose 1-diphosphate biosynthetic process"/>
    <property type="evidence" value="ECO:0007669"/>
    <property type="project" value="TreeGrafter"/>
</dbReference>
<dbReference type="Pfam" id="PF13793">
    <property type="entry name" value="Pribosyltran_N"/>
    <property type="match status" value="1"/>
</dbReference>
<dbReference type="PANTHER" id="PTHR10210:SF32">
    <property type="entry name" value="RIBOSE-PHOSPHATE PYROPHOSPHOKINASE 2"/>
    <property type="match status" value="1"/>
</dbReference>
<dbReference type="AlphaFoldDB" id="A0A832ZX88"/>
<dbReference type="EMBL" id="DQVM01000109">
    <property type="protein sequence ID" value="HIQ30022.1"/>
    <property type="molecule type" value="Genomic_DNA"/>
</dbReference>
<dbReference type="GO" id="GO:0002189">
    <property type="term" value="C:ribose phosphate diphosphokinase complex"/>
    <property type="evidence" value="ECO:0007669"/>
    <property type="project" value="TreeGrafter"/>
</dbReference>
<dbReference type="Pfam" id="PF00156">
    <property type="entry name" value="Pribosyltran"/>
    <property type="match status" value="1"/>
</dbReference>
<name>A0A832ZX88_CALS0</name>
<dbReference type="GO" id="GO:0006164">
    <property type="term" value="P:purine nucleotide biosynthetic process"/>
    <property type="evidence" value="ECO:0007669"/>
    <property type="project" value="TreeGrafter"/>
</dbReference>
<evidence type="ECO:0000256" key="5">
    <source>
        <dbReference type="ARBA" id="ARBA00022741"/>
    </source>
</evidence>
<keyword evidence="5" id="KW-0547">Nucleotide-binding</keyword>
<evidence type="ECO:0000256" key="2">
    <source>
        <dbReference type="ARBA" id="ARBA00022679"/>
    </source>
</evidence>
<comment type="catalytic activity">
    <reaction evidence="9">
        <text>D-ribose 5-phosphate + ATP = 5-phospho-alpha-D-ribose 1-diphosphate + AMP + H(+)</text>
        <dbReference type="Rhea" id="RHEA:15609"/>
        <dbReference type="ChEBI" id="CHEBI:15378"/>
        <dbReference type="ChEBI" id="CHEBI:30616"/>
        <dbReference type="ChEBI" id="CHEBI:58017"/>
        <dbReference type="ChEBI" id="CHEBI:78346"/>
        <dbReference type="ChEBI" id="CHEBI:456215"/>
        <dbReference type="EC" id="2.7.6.1"/>
    </reaction>
</comment>
<dbReference type="InterPro" id="IPR029099">
    <property type="entry name" value="Pribosyltran_N"/>
</dbReference>
<accession>A0A832ZX88</accession>
<keyword evidence="6 13" id="KW-0418">Kinase</keyword>
<dbReference type="InterPro" id="IPR000836">
    <property type="entry name" value="PRTase_dom"/>
</dbReference>
<evidence type="ECO:0000313" key="13">
    <source>
        <dbReference type="EMBL" id="HIQ30022.1"/>
    </source>
</evidence>
<evidence type="ECO:0000256" key="4">
    <source>
        <dbReference type="ARBA" id="ARBA00022727"/>
    </source>
</evidence>
<dbReference type="GO" id="GO:0005737">
    <property type="term" value="C:cytoplasm"/>
    <property type="evidence" value="ECO:0007669"/>
    <property type="project" value="TreeGrafter"/>
</dbReference>
<dbReference type="InterPro" id="IPR005946">
    <property type="entry name" value="Rib-P_diPkinase"/>
</dbReference>
<dbReference type="SUPFAM" id="SSF53271">
    <property type="entry name" value="PRTase-like"/>
    <property type="match status" value="2"/>
</dbReference>
<dbReference type="PANTHER" id="PTHR10210">
    <property type="entry name" value="RIBOSE-PHOSPHATE DIPHOSPHOKINASE FAMILY MEMBER"/>
    <property type="match status" value="1"/>
</dbReference>
<sequence length="289" mass="31218">MLIAAGPASQELGRKLASITGRELCELEHKIFPDGESYIRFKTKLEDKELVIVQGTHPPQDRHIIQLMLLVDAAREEGASKIKLVIPYMAYARQDRKFLEGEAVSIDTILKTLKNLGTDEIYTVNIHSLPVVERSPIPIKNIDASGLLASYILQVGVDNPLVVSPGKKGELMAAEVANVLETDFATVTSRRDPVTGEVTVDIDANPRGRDVVFVDDIISTGGTAVKTVKKLRELGAARVIVTCVHGLFIGDADKKIIEAGAALILSTDTIPNDYATATIAGLLIPYIGL</sequence>
<dbReference type="EC" id="2.7.6.1" evidence="1"/>
<keyword evidence="3" id="KW-0479">Metal-binding</keyword>
<reference evidence="13" key="1">
    <citation type="journal article" date="2020" name="ISME J.">
        <title>Gammaproteobacteria mediating utilization of methyl-, sulfur- and petroleum organic compounds in deep ocean hydrothermal plumes.</title>
        <authorList>
            <person name="Zhou Z."/>
            <person name="Liu Y."/>
            <person name="Pan J."/>
            <person name="Cron B.R."/>
            <person name="Toner B.M."/>
            <person name="Anantharaman K."/>
            <person name="Breier J.A."/>
            <person name="Dick G.J."/>
            <person name="Li M."/>
        </authorList>
    </citation>
    <scope>NUCLEOTIDE SEQUENCE</scope>
    <source>
        <strain evidence="13">SZUA-1515</strain>
    </source>
</reference>
<evidence type="ECO:0000313" key="14">
    <source>
        <dbReference type="Proteomes" id="UP000608579"/>
    </source>
</evidence>
<evidence type="ECO:0000256" key="7">
    <source>
        <dbReference type="ARBA" id="ARBA00022840"/>
    </source>
</evidence>
<dbReference type="GO" id="GO:0016301">
    <property type="term" value="F:kinase activity"/>
    <property type="evidence" value="ECO:0007669"/>
    <property type="project" value="UniProtKB-KW"/>
</dbReference>
<keyword evidence="2 13" id="KW-0808">Transferase</keyword>
<evidence type="ECO:0000256" key="3">
    <source>
        <dbReference type="ARBA" id="ARBA00022723"/>
    </source>
</evidence>
<evidence type="ECO:0000256" key="6">
    <source>
        <dbReference type="ARBA" id="ARBA00022777"/>
    </source>
</evidence>
<feature type="domain" description="Ribose-phosphate pyrophosphokinase N-terminal" evidence="12">
    <location>
        <begin position="1"/>
        <end position="117"/>
    </location>
</feature>
<protein>
    <recommendedName>
        <fullName evidence="1">ribose-phosphate diphosphokinase</fullName>
        <ecNumber evidence="1">2.7.6.1</ecNumber>
    </recommendedName>
</protein>
<keyword evidence="7" id="KW-0067">ATP-binding</keyword>
<evidence type="ECO:0000256" key="1">
    <source>
        <dbReference type="ARBA" id="ARBA00013247"/>
    </source>
</evidence>
<comment type="caution">
    <text evidence="13">The sequence shown here is derived from an EMBL/GenBank/DDBJ whole genome shotgun (WGS) entry which is preliminary data.</text>
</comment>
<proteinExistence type="inferred from homology"/>
<dbReference type="NCBIfam" id="TIGR01251">
    <property type="entry name" value="ribP_PPkin"/>
    <property type="match status" value="1"/>
</dbReference>